<dbReference type="GO" id="GO:0008360">
    <property type="term" value="P:regulation of cell shape"/>
    <property type="evidence" value="ECO:0007669"/>
    <property type="project" value="UniProtKB-KW"/>
</dbReference>
<keyword evidence="4 6" id="KW-1133">Transmembrane helix</keyword>
<protein>
    <submittedName>
        <fullName evidence="7">Putative peptidoglycan glycosyltransferase FtsW</fullName>
        <ecNumber evidence="7">2.4.1.129</ecNumber>
    </submittedName>
</protein>
<comment type="caution">
    <text evidence="7">The sequence shown here is derived from an EMBL/GenBank/DDBJ whole genome shotgun (WGS) entry which is preliminary data.</text>
</comment>
<comment type="subcellular location">
    <subcellularLocation>
        <location evidence="1">Membrane</location>
        <topology evidence="1">Multi-pass membrane protein</topology>
    </subcellularLocation>
</comment>
<evidence type="ECO:0000313" key="8">
    <source>
        <dbReference type="Proteomes" id="UP000265715"/>
    </source>
</evidence>
<keyword evidence="3" id="KW-0133">Cell shape</keyword>
<name>A0A399F787_9DEIN</name>
<feature type="transmembrane region" description="Helical" evidence="6">
    <location>
        <begin position="121"/>
        <end position="137"/>
    </location>
</feature>
<dbReference type="GO" id="GO:0005886">
    <property type="term" value="C:plasma membrane"/>
    <property type="evidence" value="ECO:0007669"/>
    <property type="project" value="TreeGrafter"/>
</dbReference>
<keyword evidence="5 6" id="KW-0472">Membrane</keyword>
<sequence length="356" mass="37985">MDPILLLSQALLLGFSLVGVATARPALLDDHLIRVGLCVAATFLGALVRPLWLVRFAKPLFALTLALLVAVLFVGTGPAGGEYRRWFSLGPVDLQPSELLKLVAIFYIAAYFHQRDLDQPILKVVAWLGLASVLVVVEPDVDGGILMVVLTGTMLLLIGVPWRRILALTALLAVLLMAFVTFMPGKFAYIPDRLEGMRLYLRGEADPGDEGYQATYAHRAILQAGPFGRGPGAEMQIPTGLTGLTSDLAAVPIVWATGWVGGAMLLTALGLLLLRGFNVALHLEGTAAVVATGITSYLFFQTAFNLMGTLIYPIIGMPLPFVSYGGTSLLVAGFALGLIHSLAREARPSLSREVAP</sequence>
<dbReference type="GO" id="GO:0051301">
    <property type="term" value="P:cell division"/>
    <property type="evidence" value="ECO:0007669"/>
    <property type="project" value="InterPro"/>
</dbReference>
<feature type="transmembrane region" description="Helical" evidence="6">
    <location>
        <begin position="167"/>
        <end position="190"/>
    </location>
</feature>
<feature type="transmembrane region" description="Helical" evidence="6">
    <location>
        <begin position="33"/>
        <end position="53"/>
    </location>
</feature>
<evidence type="ECO:0000256" key="2">
    <source>
        <dbReference type="ARBA" id="ARBA00022692"/>
    </source>
</evidence>
<gene>
    <name evidence="7" type="primary">ftsW</name>
    <name evidence="7" type="ORF">Mterra_00134</name>
</gene>
<evidence type="ECO:0000256" key="4">
    <source>
        <dbReference type="ARBA" id="ARBA00022989"/>
    </source>
</evidence>
<dbReference type="GO" id="GO:0016757">
    <property type="term" value="F:glycosyltransferase activity"/>
    <property type="evidence" value="ECO:0007669"/>
    <property type="project" value="UniProtKB-KW"/>
</dbReference>
<keyword evidence="7" id="KW-0808">Transferase</keyword>
<proteinExistence type="predicted"/>
<dbReference type="PANTHER" id="PTHR30474">
    <property type="entry name" value="CELL CYCLE PROTEIN"/>
    <property type="match status" value="1"/>
</dbReference>
<evidence type="ECO:0000256" key="6">
    <source>
        <dbReference type="SAM" id="Phobius"/>
    </source>
</evidence>
<evidence type="ECO:0000313" key="7">
    <source>
        <dbReference type="EMBL" id="RIH90762.1"/>
    </source>
</evidence>
<feature type="transmembrane region" description="Helical" evidence="6">
    <location>
        <begin position="143"/>
        <end position="160"/>
    </location>
</feature>
<evidence type="ECO:0000256" key="1">
    <source>
        <dbReference type="ARBA" id="ARBA00004141"/>
    </source>
</evidence>
<dbReference type="AlphaFoldDB" id="A0A399F787"/>
<dbReference type="EMBL" id="QXDL01000003">
    <property type="protein sequence ID" value="RIH90762.1"/>
    <property type="molecule type" value="Genomic_DNA"/>
</dbReference>
<dbReference type="InterPro" id="IPR001182">
    <property type="entry name" value="FtsW/RodA"/>
</dbReference>
<evidence type="ECO:0000256" key="3">
    <source>
        <dbReference type="ARBA" id="ARBA00022960"/>
    </source>
</evidence>
<accession>A0A399F787</accession>
<dbReference type="EC" id="2.4.1.129" evidence="7"/>
<dbReference type="GO" id="GO:0015648">
    <property type="term" value="F:lipid-linked peptidoglycan transporter activity"/>
    <property type="evidence" value="ECO:0007669"/>
    <property type="project" value="TreeGrafter"/>
</dbReference>
<dbReference type="GO" id="GO:0032153">
    <property type="term" value="C:cell division site"/>
    <property type="evidence" value="ECO:0007669"/>
    <property type="project" value="TreeGrafter"/>
</dbReference>
<dbReference type="OrthoDB" id="32485at2"/>
<feature type="transmembrane region" description="Helical" evidence="6">
    <location>
        <begin position="60"/>
        <end position="79"/>
    </location>
</feature>
<dbReference type="Pfam" id="PF01098">
    <property type="entry name" value="FTSW_RODA_SPOVE"/>
    <property type="match status" value="1"/>
</dbReference>
<feature type="transmembrane region" description="Helical" evidence="6">
    <location>
        <begin position="286"/>
        <end position="315"/>
    </location>
</feature>
<keyword evidence="2 6" id="KW-0812">Transmembrane</keyword>
<keyword evidence="7" id="KW-0328">Glycosyltransferase</keyword>
<feature type="transmembrane region" description="Helical" evidence="6">
    <location>
        <begin position="253"/>
        <end position="274"/>
    </location>
</feature>
<organism evidence="7 8">
    <name type="scientific">Calidithermus terrae</name>
    <dbReference type="NCBI Taxonomy" id="1408545"/>
    <lineage>
        <taxon>Bacteria</taxon>
        <taxon>Thermotogati</taxon>
        <taxon>Deinococcota</taxon>
        <taxon>Deinococci</taxon>
        <taxon>Thermales</taxon>
        <taxon>Thermaceae</taxon>
        <taxon>Calidithermus</taxon>
    </lineage>
</organism>
<feature type="transmembrane region" description="Helical" evidence="6">
    <location>
        <begin position="321"/>
        <end position="343"/>
    </location>
</feature>
<feature type="transmembrane region" description="Helical" evidence="6">
    <location>
        <begin position="99"/>
        <end position="114"/>
    </location>
</feature>
<dbReference type="RefSeq" id="WP_119313414.1">
    <property type="nucleotide sequence ID" value="NZ_QXDL01000003.1"/>
</dbReference>
<reference evidence="7 8" key="1">
    <citation type="submission" date="2018-08" db="EMBL/GenBank/DDBJ databases">
        <title>Meiothermus terrae DSM 26712 genome sequencing project.</title>
        <authorList>
            <person name="Da Costa M.S."/>
            <person name="Albuquerque L."/>
            <person name="Raposo P."/>
            <person name="Froufe H.J.C."/>
            <person name="Barroso C.S."/>
            <person name="Egas C."/>
        </authorList>
    </citation>
    <scope>NUCLEOTIDE SEQUENCE [LARGE SCALE GENOMIC DNA]</scope>
    <source>
        <strain evidence="7 8">DSM 26712</strain>
    </source>
</reference>
<dbReference type="Proteomes" id="UP000265715">
    <property type="component" value="Unassembled WGS sequence"/>
</dbReference>
<keyword evidence="8" id="KW-1185">Reference proteome</keyword>
<evidence type="ECO:0000256" key="5">
    <source>
        <dbReference type="ARBA" id="ARBA00023136"/>
    </source>
</evidence>
<dbReference type="PANTHER" id="PTHR30474:SF1">
    <property type="entry name" value="PEPTIDOGLYCAN GLYCOSYLTRANSFERASE MRDB"/>
    <property type="match status" value="1"/>
</dbReference>